<dbReference type="Pfam" id="PF06500">
    <property type="entry name" value="FrsA-like"/>
    <property type="match status" value="1"/>
</dbReference>
<dbReference type="InterPro" id="IPR010520">
    <property type="entry name" value="FrsA-like"/>
</dbReference>
<dbReference type="PATRIC" id="fig|1429043.3.peg.5385"/>
<keyword evidence="2" id="KW-0031">Aminopeptidase</keyword>
<dbReference type="Proteomes" id="UP000032233">
    <property type="component" value="Unassembled WGS sequence"/>
</dbReference>
<keyword evidence="2" id="KW-0645">Protease</keyword>
<dbReference type="OrthoDB" id="217645at2"/>
<name>A0A0D2J5W7_9BACT</name>
<dbReference type="RefSeq" id="WP_044352320.1">
    <property type="nucleotide sequence ID" value="NZ_AZAC01000067.1"/>
</dbReference>
<dbReference type="PANTHER" id="PTHR22946:SF12">
    <property type="entry name" value="CONIDIAL PIGMENT BIOSYNTHESIS PROTEIN AYG1 (AFU_ORTHOLOGUE AFUA_2G17550)"/>
    <property type="match status" value="1"/>
</dbReference>
<dbReference type="Gene3D" id="1.20.1440.110">
    <property type="entry name" value="acylaminoacyl peptidase"/>
    <property type="match status" value="1"/>
</dbReference>
<evidence type="ECO:0000313" key="3">
    <source>
        <dbReference type="Proteomes" id="UP000032233"/>
    </source>
</evidence>
<dbReference type="STRING" id="1429043.X474_25495"/>
<dbReference type="GO" id="GO:0004177">
    <property type="term" value="F:aminopeptidase activity"/>
    <property type="evidence" value="ECO:0007669"/>
    <property type="project" value="UniProtKB-KW"/>
</dbReference>
<accession>A0A0D2J5W7</accession>
<evidence type="ECO:0000256" key="1">
    <source>
        <dbReference type="ARBA" id="ARBA00022801"/>
    </source>
</evidence>
<dbReference type="AlphaFoldDB" id="A0A0D2J5W7"/>
<dbReference type="Gene3D" id="3.40.50.1820">
    <property type="entry name" value="alpha/beta hydrolase"/>
    <property type="match status" value="1"/>
</dbReference>
<gene>
    <name evidence="2" type="ORF">X474_25495</name>
</gene>
<dbReference type="PANTHER" id="PTHR22946">
    <property type="entry name" value="DIENELACTONE HYDROLASE DOMAIN-CONTAINING PROTEIN-RELATED"/>
    <property type="match status" value="1"/>
</dbReference>
<dbReference type="InterPro" id="IPR029058">
    <property type="entry name" value="AB_hydrolase_fold"/>
</dbReference>
<keyword evidence="3" id="KW-1185">Reference proteome</keyword>
<comment type="caution">
    <text evidence="2">The sequence shown here is derived from an EMBL/GenBank/DDBJ whole genome shotgun (WGS) entry which is preliminary data.</text>
</comment>
<dbReference type="EMBL" id="AZAC01000067">
    <property type="protein sequence ID" value="KIX11091.1"/>
    <property type="molecule type" value="Genomic_DNA"/>
</dbReference>
<proteinExistence type="predicted"/>
<dbReference type="InterPro" id="IPR050261">
    <property type="entry name" value="FrsA_esterase"/>
</dbReference>
<organism evidence="2 3">
    <name type="scientific">Dethiosulfatarculus sandiegensis</name>
    <dbReference type="NCBI Taxonomy" id="1429043"/>
    <lineage>
        <taxon>Bacteria</taxon>
        <taxon>Pseudomonadati</taxon>
        <taxon>Thermodesulfobacteriota</taxon>
        <taxon>Desulfarculia</taxon>
        <taxon>Desulfarculales</taxon>
        <taxon>Desulfarculaceae</taxon>
        <taxon>Dethiosulfatarculus</taxon>
    </lineage>
</organism>
<dbReference type="SUPFAM" id="SSF53474">
    <property type="entry name" value="alpha/beta-Hydrolases"/>
    <property type="match status" value="1"/>
</dbReference>
<keyword evidence="1" id="KW-0378">Hydrolase</keyword>
<evidence type="ECO:0000313" key="2">
    <source>
        <dbReference type="EMBL" id="KIX11091.1"/>
    </source>
</evidence>
<dbReference type="InParanoid" id="A0A0D2J5W7"/>
<protein>
    <submittedName>
        <fullName evidence="2">Dipeptidyl aminopeptidase</fullName>
    </submittedName>
</protein>
<sequence length="410" mass="45788">MKGQGQGKTDQLSEQKEIYGAHRPYVNVHFQDNDMDFALQWILGSTDNGGCEIGEAFYAASCMKEGDPQSWCEQWLNLAGRVEKTAQKSLEAGHATSARRAYFRAANYYRAILQAMDPLDGQYERTGLKMRQCFKTAARLLDPPLEYIEIPFEGKLLPGYFLRAAKAKGRQKTLIMIGGGETITEDLYFFIGPETQARGYNFLTVDIPGQGLLPAQGLFFRPDTEKPLKAVLDYALSRPEVDPKKLAMYGISGGGYYVPRAAAHDKRIQAIIMNSAVVDGYKLWNSMDFSRHPEQIAGWSPFKKATYGVTAWRYGLKPTQLKELARVNKGHTYDPAQITCPALVLIGEGEYANPEIKNQQNTFLQKASSPKKDFVVTPTNLGASSHCLSVNRSLMSQVVFDWLDETFSAD</sequence>
<reference evidence="2 3" key="1">
    <citation type="submission" date="2013-11" db="EMBL/GenBank/DDBJ databases">
        <title>Metagenomic analysis of a methanogenic consortium involved in long chain n-alkane degradation.</title>
        <authorList>
            <person name="Davidova I.A."/>
            <person name="Callaghan A.V."/>
            <person name="Wawrik B."/>
            <person name="Pruitt S."/>
            <person name="Marks C."/>
            <person name="Duncan K.E."/>
            <person name="Suflita J.M."/>
        </authorList>
    </citation>
    <scope>NUCLEOTIDE SEQUENCE [LARGE SCALE GENOMIC DNA]</scope>
    <source>
        <strain evidence="2 3">SPR</strain>
    </source>
</reference>